<evidence type="ECO:0000313" key="2">
    <source>
        <dbReference type="EMBL" id="KAF7633778.1"/>
    </source>
</evidence>
<feature type="compositionally biased region" description="Acidic residues" evidence="1">
    <location>
        <begin position="97"/>
        <end position="108"/>
    </location>
</feature>
<proteinExistence type="predicted"/>
<evidence type="ECO:0000256" key="1">
    <source>
        <dbReference type="SAM" id="MobiDB-lite"/>
    </source>
</evidence>
<organism evidence="2 3">
    <name type="scientific">Meloidogyne graminicola</name>
    <dbReference type="NCBI Taxonomy" id="189291"/>
    <lineage>
        <taxon>Eukaryota</taxon>
        <taxon>Metazoa</taxon>
        <taxon>Ecdysozoa</taxon>
        <taxon>Nematoda</taxon>
        <taxon>Chromadorea</taxon>
        <taxon>Rhabditida</taxon>
        <taxon>Tylenchina</taxon>
        <taxon>Tylenchomorpha</taxon>
        <taxon>Tylenchoidea</taxon>
        <taxon>Meloidogynidae</taxon>
        <taxon>Meloidogyninae</taxon>
        <taxon>Meloidogyne</taxon>
    </lineage>
</organism>
<gene>
    <name evidence="2" type="ORF">Mgra_00006846</name>
</gene>
<name>A0A8S9ZKA2_9BILA</name>
<dbReference type="EMBL" id="JABEBT010000070">
    <property type="protein sequence ID" value="KAF7633778.1"/>
    <property type="molecule type" value="Genomic_DNA"/>
</dbReference>
<dbReference type="Proteomes" id="UP000605970">
    <property type="component" value="Unassembled WGS sequence"/>
</dbReference>
<protein>
    <submittedName>
        <fullName evidence="2">Uncharacterized protein</fullName>
    </submittedName>
</protein>
<sequence>MVALFAPNLITAIFFVDNYFRLIPLHRTLQLLESSLPLNNTGGATNEKRASYAESIKKRLSIPSLKSASPFHLAKRFSIQQIRRDSINPPNGQCTVEEGEENEEDNTTEEIKQQQQTPYYRRSSIGKNIGGGIYPSTIVHLERLSEEREDSCSLEAGRELSFDLTTIISIYLGVSFLFPKFLEVNYSLTNLNKFYYFFKPSTPATIGALSRKSTRIEMCLGKGELVRTFKFYVAVSTL</sequence>
<dbReference type="AlphaFoldDB" id="A0A8S9ZKA2"/>
<comment type="caution">
    <text evidence="2">The sequence shown here is derived from an EMBL/GenBank/DDBJ whole genome shotgun (WGS) entry which is preliminary data.</text>
</comment>
<evidence type="ECO:0000313" key="3">
    <source>
        <dbReference type="Proteomes" id="UP000605970"/>
    </source>
</evidence>
<accession>A0A8S9ZKA2</accession>
<feature type="region of interest" description="Disordered" evidence="1">
    <location>
        <begin position="88"/>
        <end position="111"/>
    </location>
</feature>
<keyword evidence="3" id="KW-1185">Reference proteome</keyword>
<reference evidence="2" key="1">
    <citation type="journal article" date="2020" name="Ecol. Evol.">
        <title>Genome structure and content of the rice root-knot nematode (Meloidogyne graminicola).</title>
        <authorList>
            <person name="Phan N.T."/>
            <person name="Danchin E.G.J."/>
            <person name="Klopp C."/>
            <person name="Perfus-Barbeoch L."/>
            <person name="Kozlowski D.K."/>
            <person name="Koutsovoulos G.D."/>
            <person name="Lopez-Roques C."/>
            <person name="Bouchez O."/>
            <person name="Zahm M."/>
            <person name="Besnard G."/>
            <person name="Bellafiore S."/>
        </authorList>
    </citation>
    <scope>NUCLEOTIDE SEQUENCE</scope>
    <source>
        <strain evidence="2">VN-18</strain>
    </source>
</reference>